<dbReference type="EMBL" id="GL376592">
    <property type="status" value="NOT_ANNOTATED_CDS"/>
    <property type="molecule type" value="Genomic_DNA"/>
</dbReference>
<evidence type="ECO:0000256" key="5">
    <source>
        <dbReference type="ARBA" id="ARBA00023157"/>
    </source>
</evidence>
<keyword evidence="7" id="KW-0732">Signal</keyword>
<evidence type="ECO:0000256" key="7">
    <source>
        <dbReference type="SAM" id="SignalP"/>
    </source>
</evidence>
<evidence type="ECO:0000313" key="8">
    <source>
        <dbReference type="EnsemblProtists" id="PYU1_T010722"/>
    </source>
</evidence>
<dbReference type="EnsemblProtists" id="PYU1_T010722">
    <property type="protein sequence ID" value="PYU1_T010722"/>
    <property type="gene ID" value="PYU1_G010699"/>
</dbReference>
<dbReference type="InterPro" id="IPR036470">
    <property type="entry name" value="Elicitin_sf"/>
</dbReference>
<dbReference type="AlphaFoldDB" id="K3X0H3"/>
<dbReference type="OMA" id="EFILFCN"/>
<evidence type="ECO:0000256" key="4">
    <source>
        <dbReference type="ARBA" id="ARBA00022978"/>
    </source>
</evidence>
<dbReference type="GO" id="GO:0052040">
    <property type="term" value="P:symbiont-mediated perturbation of host programmed cell death"/>
    <property type="evidence" value="ECO:0007669"/>
    <property type="project" value="UniProtKB-UniRule"/>
</dbReference>
<evidence type="ECO:0000256" key="1">
    <source>
        <dbReference type="ARBA" id="ARBA00004613"/>
    </source>
</evidence>
<dbReference type="VEuPathDB" id="FungiDB:PYU1_G010699"/>
<feature type="chain" id="PRO_5003871698" description="Elicitin" evidence="7">
    <location>
        <begin position="23"/>
        <end position="195"/>
    </location>
</feature>
<evidence type="ECO:0000256" key="6">
    <source>
        <dbReference type="RuleBase" id="RU368111"/>
    </source>
</evidence>
<dbReference type="SUPFAM" id="SSF48647">
    <property type="entry name" value="Fungal elicitin"/>
    <property type="match status" value="1"/>
</dbReference>
<keyword evidence="3 6" id="KW-0964">Secreted</keyword>
<organism evidence="8 9">
    <name type="scientific">Globisporangium ultimum (strain ATCC 200006 / CBS 805.95 / DAOM BR144)</name>
    <name type="common">Pythium ultimum</name>
    <dbReference type="NCBI Taxonomy" id="431595"/>
    <lineage>
        <taxon>Eukaryota</taxon>
        <taxon>Sar</taxon>
        <taxon>Stramenopiles</taxon>
        <taxon>Oomycota</taxon>
        <taxon>Peronosporomycetes</taxon>
        <taxon>Pythiales</taxon>
        <taxon>Pythiaceae</taxon>
        <taxon>Globisporangium</taxon>
    </lineage>
</organism>
<feature type="signal peptide" evidence="7">
    <location>
        <begin position="1"/>
        <end position="22"/>
    </location>
</feature>
<reference evidence="8" key="3">
    <citation type="submission" date="2015-02" db="UniProtKB">
        <authorList>
            <consortium name="EnsemblProtists"/>
        </authorList>
    </citation>
    <scope>IDENTIFICATION</scope>
    <source>
        <strain evidence="8">DAOM BR144</strain>
    </source>
</reference>
<comment type="subcellular location">
    <subcellularLocation>
        <location evidence="1 6">Secreted</location>
    </subcellularLocation>
</comment>
<dbReference type="eggNOG" id="ENOG502REHP">
    <property type="taxonomic scope" value="Eukaryota"/>
</dbReference>
<keyword evidence="9" id="KW-1185">Reference proteome</keyword>
<dbReference type="InParanoid" id="K3X0H3"/>
<comment type="function">
    <text evidence="6">Induces local and distal defense responses (incompatible hypersensitive reaction) in plants from the solanaceae and cruciferae families. Elicits leaf necrosis and causes the accumulation of pathogenesis-related proteins. Might interact with the lipidic molecules of the plasma membrane.</text>
</comment>
<dbReference type="Pfam" id="PF00964">
    <property type="entry name" value="Elicitin"/>
    <property type="match status" value="1"/>
</dbReference>
<comment type="similarity">
    <text evidence="2 6">Belongs to the elicitin family.</text>
</comment>
<reference evidence="9" key="1">
    <citation type="journal article" date="2010" name="Genome Biol.">
        <title>Genome sequence of the necrotrophic plant pathogen Pythium ultimum reveals original pathogenicity mechanisms and effector repertoire.</title>
        <authorList>
            <person name="Levesque C.A."/>
            <person name="Brouwer H."/>
            <person name="Cano L."/>
            <person name="Hamilton J.P."/>
            <person name="Holt C."/>
            <person name="Huitema E."/>
            <person name="Raffaele S."/>
            <person name="Robideau G.P."/>
            <person name="Thines M."/>
            <person name="Win J."/>
            <person name="Zerillo M.M."/>
            <person name="Beakes G.W."/>
            <person name="Boore J.L."/>
            <person name="Busam D."/>
            <person name="Dumas B."/>
            <person name="Ferriera S."/>
            <person name="Fuerstenberg S.I."/>
            <person name="Gachon C.M."/>
            <person name="Gaulin E."/>
            <person name="Govers F."/>
            <person name="Grenville-Briggs L."/>
            <person name="Horner N."/>
            <person name="Hostetler J."/>
            <person name="Jiang R.H."/>
            <person name="Johnson J."/>
            <person name="Krajaejun T."/>
            <person name="Lin H."/>
            <person name="Meijer H.J."/>
            <person name="Moore B."/>
            <person name="Morris P."/>
            <person name="Phuntmart V."/>
            <person name="Puiu D."/>
            <person name="Shetty J."/>
            <person name="Stajich J.E."/>
            <person name="Tripathy S."/>
            <person name="Wawra S."/>
            <person name="van West P."/>
            <person name="Whitty B.R."/>
            <person name="Coutinho P.M."/>
            <person name="Henrissat B."/>
            <person name="Martin F."/>
            <person name="Thomas P.D."/>
            <person name="Tyler B.M."/>
            <person name="De Vries R.P."/>
            <person name="Kamoun S."/>
            <person name="Yandell M."/>
            <person name="Tisserat N."/>
            <person name="Buell C.R."/>
        </authorList>
    </citation>
    <scope>NUCLEOTIDE SEQUENCE</scope>
    <source>
        <strain evidence="9">DAOM:BR144</strain>
    </source>
</reference>
<dbReference type="InterPro" id="IPR002200">
    <property type="entry name" value="Elicitin"/>
</dbReference>
<name>K3X0H3_GLOUD</name>
<sequence length="195" mass="19472">MVQFTPLASLASLAILAASVAAHGDEVHSSASGSASHSDVAAGECNSTVSAFVTSVYTNATFFNTCATGSTFSFKTVADTTSLSAADFFTFCNSSACLGPMHDVIHHAPTDCLIMYEGQAQNLTGEIIDIHHECHEVKDAAKAAAAGSHGSGNGSAASATIATPSPSTSSAASSLSSKVLAIAVAGCATVASFVF</sequence>
<dbReference type="GO" id="GO:0005576">
    <property type="term" value="C:extracellular region"/>
    <property type="evidence" value="ECO:0007669"/>
    <property type="project" value="UniProtKB-SubCell"/>
</dbReference>
<accession>K3X0H3</accession>
<proteinExistence type="inferred from homology"/>
<dbReference type="Proteomes" id="UP000019132">
    <property type="component" value="Unassembled WGS sequence"/>
</dbReference>
<evidence type="ECO:0000256" key="3">
    <source>
        <dbReference type="ARBA" id="ARBA00022525"/>
    </source>
</evidence>
<dbReference type="HOGENOM" id="CLU_120723_1_0_1"/>
<protein>
    <recommendedName>
        <fullName evidence="6">Elicitin</fullName>
    </recommendedName>
</protein>
<dbReference type="SMART" id="SM01187">
    <property type="entry name" value="Elicitin"/>
    <property type="match status" value="1"/>
</dbReference>
<keyword evidence="4 6" id="KW-0928">Hypersensitive response elicitation</keyword>
<keyword evidence="5 6" id="KW-1015">Disulfide bond</keyword>
<evidence type="ECO:0000256" key="2">
    <source>
        <dbReference type="ARBA" id="ARBA00009544"/>
    </source>
</evidence>
<reference evidence="9" key="2">
    <citation type="submission" date="2010-04" db="EMBL/GenBank/DDBJ databases">
        <authorList>
            <person name="Buell R."/>
            <person name="Hamilton J."/>
            <person name="Hostetler J."/>
        </authorList>
    </citation>
    <scope>NUCLEOTIDE SEQUENCE [LARGE SCALE GENOMIC DNA]</scope>
    <source>
        <strain evidence="9">DAOM:BR144</strain>
    </source>
</reference>
<evidence type="ECO:0000313" key="9">
    <source>
        <dbReference type="Proteomes" id="UP000019132"/>
    </source>
</evidence>
<dbReference type="Gene3D" id="1.10.239.10">
    <property type="entry name" value="Elicitin domain"/>
    <property type="match status" value="1"/>
</dbReference>